<dbReference type="InterPro" id="IPR036043">
    <property type="entry name" value="Phosphoglycerate_kinase_sf"/>
</dbReference>
<comment type="similarity">
    <text evidence="4 13 16">Belongs to the phosphoglycerate kinase family.</text>
</comment>
<evidence type="ECO:0000256" key="1">
    <source>
        <dbReference type="ARBA" id="ARBA00000642"/>
    </source>
</evidence>
<comment type="subunit">
    <text evidence="13">Monomer.</text>
</comment>
<keyword evidence="9 13" id="KW-0547">Nucleotide-binding</keyword>
<keyword evidence="12 13" id="KW-0324">Glycolysis</keyword>
<dbReference type="PROSITE" id="PS00111">
    <property type="entry name" value="PGLYCERATE_KINASE"/>
    <property type="match status" value="1"/>
</dbReference>
<comment type="caution">
    <text evidence="17">The sequence shown here is derived from an EMBL/GenBank/DDBJ whole genome shotgun (WGS) entry which is preliminary data.</text>
</comment>
<dbReference type="AlphaFoldDB" id="A0A3S3S0Q8"/>
<dbReference type="Proteomes" id="UP000288215">
    <property type="component" value="Unassembled WGS sequence"/>
</dbReference>
<keyword evidence="10 13" id="KW-0418">Kinase</keyword>
<feature type="binding site" evidence="13">
    <location>
        <position position="163"/>
    </location>
    <ligand>
        <name>substrate</name>
    </ligand>
</feature>
<dbReference type="PANTHER" id="PTHR11406">
    <property type="entry name" value="PHOSPHOGLYCERATE KINASE"/>
    <property type="match status" value="1"/>
</dbReference>
<feature type="binding site" evidence="13">
    <location>
        <position position="43"/>
    </location>
    <ligand>
        <name>substrate</name>
    </ligand>
</feature>
<dbReference type="FunFam" id="3.40.50.1260:FF:000012">
    <property type="entry name" value="Phosphoglycerate kinase"/>
    <property type="match status" value="1"/>
</dbReference>
<feature type="binding site" evidence="13">
    <location>
        <begin position="363"/>
        <end position="366"/>
    </location>
    <ligand>
        <name>ATP</name>
        <dbReference type="ChEBI" id="CHEBI:30616"/>
    </ligand>
</feature>
<dbReference type="InterPro" id="IPR015824">
    <property type="entry name" value="Phosphoglycerate_kinase_N"/>
</dbReference>
<evidence type="ECO:0000256" key="6">
    <source>
        <dbReference type="ARBA" id="ARBA00016471"/>
    </source>
</evidence>
<evidence type="ECO:0000256" key="7">
    <source>
        <dbReference type="ARBA" id="ARBA00022490"/>
    </source>
</evidence>
<feature type="binding site" evidence="14">
    <location>
        <position position="123"/>
    </location>
    <ligand>
        <name>(2R)-3-phosphoglycerate</name>
        <dbReference type="ChEBI" id="CHEBI:58272"/>
    </ligand>
</feature>
<proteinExistence type="inferred from homology"/>
<dbReference type="GO" id="GO:0005524">
    <property type="term" value="F:ATP binding"/>
    <property type="evidence" value="ECO:0007669"/>
    <property type="project" value="UniProtKB-KW"/>
</dbReference>
<evidence type="ECO:0000256" key="4">
    <source>
        <dbReference type="ARBA" id="ARBA00008982"/>
    </source>
</evidence>
<evidence type="ECO:0000256" key="10">
    <source>
        <dbReference type="ARBA" id="ARBA00022777"/>
    </source>
</evidence>
<keyword evidence="11 13" id="KW-0067">ATP-binding</keyword>
<dbReference type="PRINTS" id="PR00477">
    <property type="entry name" value="PHGLYCKINASE"/>
</dbReference>
<comment type="pathway">
    <text evidence="3 13">Carbohydrate degradation; glycolysis; pyruvate from D-glyceraldehyde 3-phosphate: step 2/5.</text>
</comment>
<reference evidence="17 18" key="1">
    <citation type="submission" date="2018-12" db="EMBL/GenBank/DDBJ databases">
        <title>The complete genome of the methanogenic archaea of the candidate phylum Verstraetearchaeota, obtained from the metagenome of underground thermal water.</title>
        <authorList>
            <person name="Kadnikov V.V."/>
            <person name="Mardanov A.V."/>
            <person name="Beletsky A.V."/>
            <person name="Karnachuk O.V."/>
            <person name="Ravin N.V."/>
        </authorList>
    </citation>
    <scope>NUCLEOTIDE SEQUENCE [LARGE SCALE GENOMIC DNA]</scope>
    <source>
        <strain evidence="17">Ch88</strain>
    </source>
</reference>
<dbReference type="InterPro" id="IPR001576">
    <property type="entry name" value="Phosphoglycerate_kinase"/>
</dbReference>
<protein>
    <recommendedName>
        <fullName evidence="6 13">Phosphoglycerate kinase</fullName>
        <ecNumber evidence="5 13">2.7.2.3</ecNumber>
    </recommendedName>
</protein>
<dbReference type="GO" id="GO:0005829">
    <property type="term" value="C:cytosol"/>
    <property type="evidence" value="ECO:0007669"/>
    <property type="project" value="TreeGrafter"/>
</dbReference>
<evidence type="ECO:0000313" key="17">
    <source>
        <dbReference type="EMBL" id="RWX73890.1"/>
    </source>
</evidence>
<dbReference type="PANTHER" id="PTHR11406:SF23">
    <property type="entry name" value="PHOSPHOGLYCERATE KINASE 1, CHLOROPLASTIC-RELATED"/>
    <property type="match status" value="1"/>
</dbReference>
<comment type="catalytic activity">
    <reaction evidence="1 13 16">
        <text>(2R)-3-phosphoglycerate + ATP = (2R)-3-phospho-glyceroyl phosphate + ADP</text>
        <dbReference type="Rhea" id="RHEA:14801"/>
        <dbReference type="ChEBI" id="CHEBI:30616"/>
        <dbReference type="ChEBI" id="CHEBI:57604"/>
        <dbReference type="ChEBI" id="CHEBI:58272"/>
        <dbReference type="ChEBI" id="CHEBI:456216"/>
        <dbReference type="EC" id="2.7.2.3"/>
    </reaction>
</comment>
<dbReference type="InterPro" id="IPR015911">
    <property type="entry name" value="Phosphoglycerate_kinase_CS"/>
</dbReference>
<evidence type="ECO:0000256" key="14">
    <source>
        <dbReference type="PIRSR" id="PIRSR000724-1"/>
    </source>
</evidence>
<keyword evidence="7 13" id="KW-0963">Cytoplasm</keyword>
<dbReference type="GO" id="GO:0006096">
    <property type="term" value="P:glycolytic process"/>
    <property type="evidence" value="ECO:0007669"/>
    <property type="project" value="UniProtKB-UniRule"/>
</dbReference>
<evidence type="ECO:0000256" key="11">
    <source>
        <dbReference type="ARBA" id="ARBA00022840"/>
    </source>
</evidence>
<dbReference type="PIRSF" id="PIRSF000724">
    <property type="entry name" value="Pgk"/>
    <property type="match status" value="1"/>
</dbReference>
<dbReference type="UniPathway" id="UPA00109">
    <property type="reaction ID" value="UER00185"/>
</dbReference>
<feature type="binding site" evidence="14">
    <location>
        <position position="163"/>
    </location>
    <ligand>
        <name>(2R)-3-phosphoglycerate</name>
        <dbReference type="ChEBI" id="CHEBI:58272"/>
    </ligand>
</feature>
<dbReference type="Pfam" id="PF00162">
    <property type="entry name" value="PGK"/>
    <property type="match status" value="1"/>
</dbReference>
<dbReference type="GO" id="GO:0043531">
    <property type="term" value="F:ADP binding"/>
    <property type="evidence" value="ECO:0007669"/>
    <property type="project" value="TreeGrafter"/>
</dbReference>
<evidence type="ECO:0000256" key="5">
    <source>
        <dbReference type="ARBA" id="ARBA00013061"/>
    </source>
</evidence>
<feature type="binding site" evidence="14">
    <location>
        <position position="43"/>
    </location>
    <ligand>
        <name>(2R)-3-phosphoglycerate</name>
        <dbReference type="ChEBI" id="CHEBI:58272"/>
    </ligand>
</feature>
<dbReference type="EC" id="2.7.2.3" evidence="5 13"/>
<feature type="binding site" evidence="13 15">
    <location>
        <position position="337"/>
    </location>
    <ligand>
        <name>ATP</name>
        <dbReference type="ChEBI" id="CHEBI:30616"/>
    </ligand>
</feature>
<sequence length="415" mass="45170">MQLRSLPFYTMDDFNFEGKKVLLRVDINSPIDPKTGNILDDTRIRSHAQTVKELIKLGASVAILAHQGRPGDSDFTTLGAHSIILSRHLGMEVNYVEDLFGPYARSQISSMKPGEVLLLENTRFYSEENIEKVPEAQAKTFLVKILSPLFSVYVNDAFATAHRSHPSLVGFPMVMPSAGGRLLQREVEILSSLFEPSSKPCIFVLGGGKVPDSVQLMETLLPKGLADKVLLTGLISHLFLIAQGKRVGKATTKIMEGKGLNALLPRAEALLKKYGDMILTPVDIAYLKGDARVEAPLDRIPDDSPIYDIGESTISMYSALLRDAKTVIMRGPAGYIEDPRFARGSEGLLQALVSSRAVSLLGGGHLRAISERLGIAEKIGYFSTGGGAFITFLSGEKLPALEVLIASKQKFNSDK</sequence>
<name>A0A3S3S0Q8_METS7</name>
<dbReference type="GO" id="GO:0006094">
    <property type="term" value="P:gluconeogenesis"/>
    <property type="evidence" value="ECO:0007669"/>
    <property type="project" value="TreeGrafter"/>
</dbReference>
<evidence type="ECO:0000256" key="8">
    <source>
        <dbReference type="ARBA" id="ARBA00022679"/>
    </source>
</evidence>
<evidence type="ECO:0000256" key="12">
    <source>
        <dbReference type="ARBA" id="ARBA00023152"/>
    </source>
</evidence>
<evidence type="ECO:0000256" key="15">
    <source>
        <dbReference type="PIRSR" id="PIRSR000724-2"/>
    </source>
</evidence>
<evidence type="ECO:0000256" key="2">
    <source>
        <dbReference type="ARBA" id="ARBA00004496"/>
    </source>
</evidence>
<dbReference type="Gene3D" id="3.40.50.1260">
    <property type="entry name" value="Phosphoglycerate kinase, N-terminal domain"/>
    <property type="match status" value="2"/>
</dbReference>
<dbReference type="FunFam" id="3.40.50.1260:FF:000006">
    <property type="entry name" value="Phosphoglycerate kinase"/>
    <property type="match status" value="1"/>
</dbReference>
<dbReference type="HAMAP" id="MF_00145">
    <property type="entry name" value="Phosphoglyc_kinase"/>
    <property type="match status" value="1"/>
</dbReference>
<feature type="binding site" evidence="13">
    <location>
        <position position="123"/>
    </location>
    <ligand>
        <name>substrate</name>
    </ligand>
</feature>
<keyword evidence="8 13" id="KW-0808">Transferase</keyword>
<feature type="binding site" evidence="13 14">
    <location>
        <begin position="26"/>
        <end position="28"/>
    </location>
    <ligand>
        <name>substrate</name>
    </ligand>
</feature>
<organism evidence="17 18">
    <name type="scientific">Methanosuratincola subterraneus</name>
    <dbReference type="NCBI Taxonomy" id="2593994"/>
    <lineage>
        <taxon>Archaea</taxon>
        <taxon>Thermoproteota</taxon>
        <taxon>Methanosuratincolia</taxon>
        <taxon>Candidatus Methanomethylicales</taxon>
        <taxon>Candidatus Methanomethylicaceae</taxon>
        <taxon>Candidatus Methanosuratincola (ex Vanwonterghem et al. 2016)</taxon>
    </lineage>
</organism>
<comment type="caution">
    <text evidence="13">Lacks conserved residue(s) required for the propagation of feature annotation.</text>
</comment>
<comment type="subcellular location">
    <subcellularLocation>
        <location evidence="2 13">Cytoplasm</location>
    </subcellularLocation>
</comment>
<dbReference type="EMBL" id="RXGA01000002">
    <property type="protein sequence ID" value="RWX73890.1"/>
    <property type="molecule type" value="Genomic_DNA"/>
</dbReference>
<evidence type="ECO:0000256" key="16">
    <source>
        <dbReference type="RuleBase" id="RU000532"/>
    </source>
</evidence>
<dbReference type="SUPFAM" id="SSF53748">
    <property type="entry name" value="Phosphoglycerate kinase"/>
    <property type="match status" value="1"/>
</dbReference>
<evidence type="ECO:0000256" key="3">
    <source>
        <dbReference type="ARBA" id="ARBA00004838"/>
    </source>
</evidence>
<evidence type="ECO:0000313" key="18">
    <source>
        <dbReference type="Proteomes" id="UP000288215"/>
    </source>
</evidence>
<evidence type="ECO:0000256" key="13">
    <source>
        <dbReference type="HAMAP-Rule" id="MF_00145"/>
    </source>
</evidence>
<dbReference type="GO" id="GO:0004618">
    <property type="term" value="F:phosphoglycerate kinase activity"/>
    <property type="evidence" value="ECO:0007669"/>
    <property type="project" value="UniProtKB-UniRule"/>
</dbReference>
<evidence type="ECO:0000256" key="9">
    <source>
        <dbReference type="ARBA" id="ARBA00022741"/>
    </source>
</evidence>
<gene>
    <name evidence="13" type="primary">pgk</name>
    <name evidence="17" type="ORF">Metus_0669</name>
</gene>
<accession>A0A3S3S0Q8</accession>
<feature type="binding site" evidence="13 14">
    <location>
        <begin position="66"/>
        <end position="69"/>
    </location>
    <ligand>
        <name>substrate</name>
    </ligand>
</feature>